<dbReference type="InterPro" id="IPR050903">
    <property type="entry name" value="Bact_Chemotaxis_MeTrfase"/>
</dbReference>
<dbReference type="GO" id="GO:0006935">
    <property type="term" value="P:chemotaxis"/>
    <property type="evidence" value="ECO:0007669"/>
    <property type="project" value="UniProtKB-ARBA"/>
</dbReference>
<dbReference type="GO" id="GO:0016020">
    <property type="term" value="C:membrane"/>
    <property type="evidence" value="ECO:0007669"/>
    <property type="project" value="InterPro"/>
</dbReference>
<keyword evidence="6" id="KW-1185">Reference proteome</keyword>
<dbReference type="CDD" id="cd00130">
    <property type="entry name" value="PAS"/>
    <property type="match status" value="2"/>
</dbReference>
<feature type="domain" description="PAS" evidence="3">
    <location>
        <begin position="147"/>
        <end position="173"/>
    </location>
</feature>
<gene>
    <name evidence="5" type="ORF">ZBT109_2550</name>
</gene>
<feature type="domain" description="Methyl-accepting transducer" evidence="2">
    <location>
        <begin position="253"/>
        <end position="430"/>
    </location>
</feature>
<dbReference type="PROSITE" id="PS50112">
    <property type="entry name" value="PAS"/>
    <property type="match status" value="2"/>
</dbReference>
<evidence type="ECO:0000259" key="3">
    <source>
        <dbReference type="PROSITE" id="PS50112"/>
    </source>
</evidence>
<dbReference type="KEGG" id="zpl:ZBT109_2550"/>
<dbReference type="STRING" id="1123510.GCA_000620025_01715"/>
<evidence type="ECO:0000259" key="2">
    <source>
        <dbReference type="PROSITE" id="PS50111"/>
    </source>
</evidence>
<dbReference type="PANTHER" id="PTHR24422:SF10">
    <property type="entry name" value="CHEMOTAXIS PROTEIN METHYLTRANSFERASE 2"/>
    <property type="match status" value="1"/>
</dbReference>
<dbReference type="Proteomes" id="UP000267342">
    <property type="component" value="Chromosome"/>
</dbReference>
<dbReference type="SMART" id="SM00283">
    <property type="entry name" value="MA"/>
    <property type="match status" value="1"/>
</dbReference>
<dbReference type="InterPro" id="IPR004089">
    <property type="entry name" value="MCPsignal_dom"/>
</dbReference>
<reference evidence="5 6" key="1">
    <citation type="submission" date="2018-09" db="EMBL/GenBank/DDBJ databases">
        <title>Zymobacter palmae IAM14233 (=T109) whole genome analysis.</title>
        <authorList>
            <person name="Yanase H."/>
        </authorList>
    </citation>
    <scope>NUCLEOTIDE SEQUENCE [LARGE SCALE GENOMIC DNA]</scope>
    <source>
        <strain evidence="5 6">IAM14233</strain>
    </source>
</reference>
<feature type="domain" description="PAC" evidence="4">
    <location>
        <begin position="80"/>
        <end position="132"/>
    </location>
</feature>
<dbReference type="InterPro" id="IPR001610">
    <property type="entry name" value="PAC"/>
</dbReference>
<dbReference type="Gene3D" id="1.10.287.950">
    <property type="entry name" value="Methyl-accepting chemotaxis protein"/>
    <property type="match status" value="1"/>
</dbReference>
<name>A0A348HI28_9GAMM</name>
<dbReference type="Pfam" id="PF13426">
    <property type="entry name" value="PAS_9"/>
    <property type="match status" value="1"/>
</dbReference>
<sequence length="430" mass="48582">MFSRSRHLKQTAEAMQHAMAIIEFDMNGIILAANDRMLETLGYERAELIGQHHSSLCEDSYVNSAEYKQLWIELRQGHFREGRFRRVRKGGGPLWLRASYIPVLNRRGRPTSIIKTAMDITRRVAREQDSRGQLDAIDRSMASITFDMDGKVLEANDNFLGVMGYRREMLIGKHHSCLCDDEFRRSPRYTDFWERLRQGEFMSGQFRRIAGNGQERWLEATYNPIRDADGHLVKVIKLATDITQRVQVNHAEAESAQLAYRISSNTQQTTIEGTGIIERTVDEIHRAEEIVTHASQMIDELDRRSSGINAIISSIEAIARQTNLLAINASIEAARAGENGRGFVVVSQEVRRLSGSTSDATQQVVDTIKQLRELAQQANSRMRECMTCVNEGASMANSAGDIMKRIHQESSDVVTAVERFSSQVSTDKVS</sequence>
<dbReference type="InterPro" id="IPR013656">
    <property type="entry name" value="PAS_4"/>
</dbReference>
<dbReference type="PROSITE" id="PS50113">
    <property type="entry name" value="PAC"/>
    <property type="match status" value="2"/>
</dbReference>
<dbReference type="Gene3D" id="3.30.450.20">
    <property type="entry name" value="PAS domain"/>
    <property type="match status" value="2"/>
</dbReference>
<feature type="domain" description="PAC" evidence="4">
    <location>
        <begin position="202"/>
        <end position="254"/>
    </location>
</feature>
<protein>
    <submittedName>
        <fullName evidence="5">Methyl-accepting chemotaxis sensory transducer with Pas/Pac sensor</fullName>
    </submittedName>
</protein>
<dbReference type="AlphaFoldDB" id="A0A348HI28"/>
<evidence type="ECO:0000313" key="5">
    <source>
        <dbReference type="EMBL" id="BBG31280.1"/>
    </source>
</evidence>
<evidence type="ECO:0000259" key="4">
    <source>
        <dbReference type="PROSITE" id="PS50113"/>
    </source>
</evidence>
<feature type="domain" description="PAS" evidence="3">
    <location>
        <begin position="4"/>
        <end position="51"/>
    </location>
</feature>
<evidence type="ECO:0000313" key="6">
    <source>
        <dbReference type="Proteomes" id="UP000267342"/>
    </source>
</evidence>
<dbReference type="PROSITE" id="PS50111">
    <property type="entry name" value="CHEMOTAXIS_TRANSDUC_2"/>
    <property type="match status" value="1"/>
</dbReference>
<dbReference type="OrthoDB" id="9765776at2"/>
<organism evidence="5 6">
    <name type="scientific">Zymobacter palmae</name>
    <dbReference type="NCBI Taxonomy" id="33074"/>
    <lineage>
        <taxon>Bacteria</taxon>
        <taxon>Pseudomonadati</taxon>
        <taxon>Pseudomonadota</taxon>
        <taxon>Gammaproteobacteria</taxon>
        <taxon>Oceanospirillales</taxon>
        <taxon>Halomonadaceae</taxon>
        <taxon>Zymobacter group</taxon>
        <taxon>Zymobacter</taxon>
    </lineage>
</organism>
<dbReference type="GO" id="GO:0007165">
    <property type="term" value="P:signal transduction"/>
    <property type="evidence" value="ECO:0007669"/>
    <property type="project" value="UniProtKB-KW"/>
</dbReference>
<dbReference type="Pfam" id="PF08448">
    <property type="entry name" value="PAS_4"/>
    <property type="match status" value="1"/>
</dbReference>
<dbReference type="PANTHER" id="PTHR24422">
    <property type="entry name" value="CHEMOTAXIS PROTEIN METHYLTRANSFERASE"/>
    <property type="match status" value="1"/>
</dbReference>
<dbReference type="InterPro" id="IPR000700">
    <property type="entry name" value="PAS-assoc_C"/>
</dbReference>
<accession>A0A348HI28</accession>
<dbReference type="SUPFAM" id="SSF55785">
    <property type="entry name" value="PYP-like sensor domain (PAS domain)"/>
    <property type="match status" value="2"/>
</dbReference>
<dbReference type="InterPro" id="IPR000014">
    <property type="entry name" value="PAS"/>
</dbReference>
<keyword evidence="1" id="KW-0807">Transducer</keyword>
<dbReference type="RefSeq" id="WP_027704996.1">
    <property type="nucleotide sequence ID" value="NZ_AP018933.1"/>
</dbReference>
<dbReference type="SMART" id="SM00091">
    <property type="entry name" value="PAS"/>
    <property type="match status" value="2"/>
</dbReference>
<dbReference type="InterPro" id="IPR035965">
    <property type="entry name" value="PAS-like_dom_sf"/>
</dbReference>
<dbReference type="SUPFAM" id="SSF58104">
    <property type="entry name" value="Methyl-accepting chemotaxis protein (MCP) signaling domain"/>
    <property type="match status" value="1"/>
</dbReference>
<dbReference type="Pfam" id="PF00015">
    <property type="entry name" value="MCPsignal"/>
    <property type="match status" value="1"/>
</dbReference>
<evidence type="ECO:0000256" key="1">
    <source>
        <dbReference type="PROSITE-ProRule" id="PRU00284"/>
    </source>
</evidence>
<dbReference type="EMBL" id="AP018933">
    <property type="protein sequence ID" value="BBG31280.1"/>
    <property type="molecule type" value="Genomic_DNA"/>
</dbReference>
<dbReference type="SMART" id="SM00086">
    <property type="entry name" value="PAC"/>
    <property type="match status" value="2"/>
</dbReference>
<proteinExistence type="predicted"/>
<dbReference type="NCBIfam" id="TIGR00229">
    <property type="entry name" value="sensory_box"/>
    <property type="match status" value="2"/>
</dbReference>